<dbReference type="PANTHER" id="PTHR45527">
    <property type="entry name" value="NONRIBOSOMAL PEPTIDE SYNTHETASE"/>
    <property type="match status" value="1"/>
</dbReference>
<dbReference type="InterPro" id="IPR020845">
    <property type="entry name" value="AMP-binding_CS"/>
</dbReference>
<dbReference type="InterPro" id="IPR010071">
    <property type="entry name" value="AA_adenyl_dom"/>
</dbReference>
<evidence type="ECO:0000256" key="4">
    <source>
        <dbReference type="ARBA" id="ARBA00022553"/>
    </source>
</evidence>
<keyword evidence="5" id="KW-0677">Repeat</keyword>
<dbReference type="InterPro" id="IPR029058">
    <property type="entry name" value="AB_hydrolase_fold"/>
</dbReference>
<dbReference type="FunFam" id="2.30.38.10:FF:000001">
    <property type="entry name" value="Non-ribosomal peptide synthetase PvdI"/>
    <property type="match status" value="2"/>
</dbReference>
<dbReference type="SMART" id="SM01294">
    <property type="entry name" value="PKS_PP_betabranch"/>
    <property type="match status" value="1"/>
</dbReference>
<evidence type="ECO:0000256" key="6">
    <source>
        <dbReference type="SAM" id="MobiDB-lite"/>
    </source>
</evidence>
<dbReference type="CDD" id="cd05930">
    <property type="entry name" value="A_NRPS"/>
    <property type="match status" value="1"/>
</dbReference>
<dbReference type="InterPro" id="IPR020806">
    <property type="entry name" value="PKS_PP-bd"/>
</dbReference>
<dbReference type="InterPro" id="IPR001031">
    <property type="entry name" value="Thioesterase"/>
</dbReference>
<dbReference type="Gene3D" id="1.10.1200.10">
    <property type="entry name" value="ACP-like"/>
    <property type="match status" value="2"/>
</dbReference>
<dbReference type="InterPro" id="IPR000873">
    <property type="entry name" value="AMP-dep_synth/lig_dom"/>
</dbReference>
<dbReference type="FunFam" id="3.30.300.30:FF:000010">
    <property type="entry name" value="Enterobactin synthetase component F"/>
    <property type="match status" value="2"/>
</dbReference>
<reference evidence="8 9" key="1">
    <citation type="submission" date="2016-10" db="EMBL/GenBank/DDBJ databases">
        <authorList>
            <person name="de Groot N.N."/>
        </authorList>
    </citation>
    <scope>NUCLEOTIDE SEQUENCE [LARGE SCALE GENOMIC DNA]</scope>
    <source>
        <strain evidence="8 9">DSM 8512</strain>
    </source>
</reference>
<dbReference type="SUPFAM" id="SSF56801">
    <property type="entry name" value="Acetyl-CoA synthetase-like"/>
    <property type="match status" value="3"/>
</dbReference>
<dbReference type="InterPro" id="IPR006162">
    <property type="entry name" value="Ppantetheine_attach_site"/>
</dbReference>
<dbReference type="PROSITE" id="PS50075">
    <property type="entry name" value="CARRIER"/>
    <property type="match status" value="3"/>
</dbReference>
<dbReference type="RefSeq" id="WP_170851722.1">
    <property type="nucleotide sequence ID" value="NZ_FODE01000002.1"/>
</dbReference>
<dbReference type="InterPro" id="IPR025110">
    <property type="entry name" value="AMP-bd_C"/>
</dbReference>
<dbReference type="InterPro" id="IPR042099">
    <property type="entry name" value="ANL_N_sf"/>
</dbReference>
<dbReference type="Pfam" id="PF00668">
    <property type="entry name" value="Condensation"/>
    <property type="match status" value="4"/>
</dbReference>
<dbReference type="InterPro" id="IPR045851">
    <property type="entry name" value="AMP-bd_C_sf"/>
</dbReference>
<evidence type="ECO:0000259" key="7">
    <source>
        <dbReference type="PROSITE" id="PS50075"/>
    </source>
</evidence>
<dbReference type="FunFam" id="1.10.1200.10:FF:000005">
    <property type="entry name" value="Nonribosomal peptide synthetase 1"/>
    <property type="match status" value="2"/>
</dbReference>
<dbReference type="Gene3D" id="3.30.300.30">
    <property type="match status" value="3"/>
</dbReference>
<dbReference type="Gene3D" id="3.40.50.980">
    <property type="match status" value="2"/>
</dbReference>
<feature type="region of interest" description="Disordered" evidence="6">
    <location>
        <begin position="1992"/>
        <end position="2015"/>
    </location>
</feature>
<dbReference type="NCBIfam" id="TIGR01720">
    <property type="entry name" value="NRPS-para261"/>
    <property type="match status" value="1"/>
</dbReference>
<gene>
    <name evidence="8" type="ORF">SAMN04489859_1002175</name>
</gene>
<dbReference type="InterPro" id="IPR009081">
    <property type="entry name" value="PP-bd_ACP"/>
</dbReference>
<dbReference type="GO" id="GO:0003824">
    <property type="term" value="F:catalytic activity"/>
    <property type="evidence" value="ECO:0007669"/>
    <property type="project" value="InterPro"/>
</dbReference>
<dbReference type="GO" id="GO:0031177">
    <property type="term" value="F:phosphopantetheine binding"/>
    <property type="evidence" value="ECO:0007669"/>
    <property type="project" value="InterPro"/>
</dbReference>
<dbReference type="Pfam" id="PF00975">
    <property type="entry name" value="Thioesterase"/>
    <property type="match status" value="1"/>
</dbReference>
<dbReference type="CDD" id="cd19543">
    <property type="entry name" value="DCL_NRPS"/>
    <property type="match status" value="1"/>
</dbReference>
<dbReference type="CDD" id="cd17646">
    <property type="entry name" value="A_NRPS_AB3403-like"/>
    <property type="match status" value="1"/>
</dbReference>
<dbReference type="InterPro" id="IPR023213">
    <property type="entry name" value="CAT-like_dom_sf"/>
</dbReference>
<evidence type="ECO:0000313" key="8">
    <source>
        <dbReference type="EMBL" id="SEN21096.1"/>
    </source>
</evidence>
<dbReference type="PROSITE" id="PS00455">
    <property type="entry name" value="AMP_BINDING"/>
    <property type="match status" value="3"/>
</dbReference>
<protein>
    <submittedName>
        <fullName evidence="8">Non-ribosomal peptide synthase domain TIGR01720/amino acid adenylation domain-containing protein</fullName>
    </submittedName>
</protein>
<dbReference type="Gene3D" id="3.30.559.30">
    <property type="entry name" value="Nonribosomal peptide synthetase, condensation domain"/>
    <property type="match status" value="4"/>
</dbReference>
<dbReference type="InterPro" id="IPR010060">
    <property type="entry name" value="NRPS_synth"/>
</dbReference>
<keyword evidence="4" id="KW-0597">Phosphoprotein</keyword>
<dbReference type="Proteomes" id="UP000199054">
    <property type="component" value="Unassembled WGS sequence"/>
</dbReference>
<feature type="domain" description="Carrier" evidence="7">
    <location>
        <begin position="964"/>
        <end position="1044"/>
    </location>
</feature>
<dbReference type="EMBL" id="FODE01000002">
    <property type="protein sequence ID" value="SEN21096.1"/>
    <property type="molecule type" value="Genomic_DNA"/>
</dbReference>
<accession>A0A1H8ENX7</accession>
<evidence type="ECO:0000256" key="3">
    <source>
        <dbReference type="ARBA" id="ARBA00022450"/>
    </source>
</evidence>
<dbReference type="SUPFAM" id="SSF53474">
    <property type="entry name" value="alpha/beta-Hydrolases"/>
    <property type="match status" value="1"/>
</dbReference>
<feature type="domain" description="Carrier" evidence="7">
    <location>
        <begin position="3523"/>
        <end position="3598"/>
    </location>
</feature>
<evidence type="ECO:0000256" key="2">
    <source>
        <dbReference type="ARBA" id="ARBA00006432"/>
    </source>
</evidence>
<sequence>MREANIENILPLTPLQHGFLFHALYDDGVQDSYVTQMVFSLDGALDPARLQAATRALLRRHASLRAAFVHHKVKAPVQVIQRAPQLPWQDLDLSAAPDPEAALKAEIARDYEQRFDLARAPLLRFTLIRMAPERHMLIFTSHHILMDGWSTPILLNELFTLYDRDAETSGLPHVTPWRDYVKWLAGRDDAAARAAWQDAFAGFEEPARIAPAASEGAVPQVMHHPIPDALIDRMQDRARELGVTMNTLAQAAWGLVLGHVTHRHDVAFGSIVSGRPADLPGVEHMIGLFINSIPVRMRWRPDMPASEVLRGLQDEQARLLDHQHLGLSEIQRSVGQGDLFDSLVVFENFPIGSPGKEDDDGIGGLRIERHSNHGGDTSHYAASIAILPGETYQVKLAWRGDLISDAMAEWLVQACLRALDALADPADRPVARIALTPPQELAALTAPWNDTAHPLRHETLADMLEGFSSGDGPALDVDGERLDRTALHARANRLAHELIARGIGPGDLVGVMMPRSARMVVAVMAVLKAGAAYLPLDPDYPAGRLTHMIGDAAPALVLTTPNVPCQSAAEGTPVLCLDRSRMAQIARRPAHAPTDAMRHRPLRPDDAAYVIYTSGSTGTPKGVVIPHRGIVNRLRWMQREYPLQPDDAILHKTAFGFDVSVWELLFPLVSGARLVVARPDGHRDPAYLAGLIRDRRVTMVHFVASMLEPFIDEPGTRDLPLRRVICGGEALGPDLLARARERLDCEINHSYGPTETSIGVAAHLCDSADQSGPVPVGGPVANTRFHVLDRELRCVPPGVTGELYIAGSSLARGYLNQPGLTADRFVANPFAPGERMYRSGDLAMWREDGKLVIRGRADQQVKIRGLRIELGEISAAMSAAGWSQNAVILREDQPGQRRIVAYVVRREGKAPDHQRLREELARRLPDHMVPAAFVTLDALPSLPNGKLDRSALPAPDTALAGAAAPRNAREHAVAALFAEVLALPAEAAAALSVADSFFTLGGHSLLAIRLISRLRSEMGLEISIRSLFENPTVEALARVLDKAGGVTPRPALRPMPRPRHLPQSFAQARLWTVTQLEGPSATYNMPMALRLSGPLEAAALRAALADITTRHEVLRTIFPNDDTPVQQVLPASDPAASPDFTLREITPEALAPALEAESAHVFDLSQDLPLHSVLFRLSGDEHVLLLVLHHIAGDGASLAPLAADLAEAYRAHLNGIAAILPPPTVQYADYALWQRDLLGDAADPDSLAARQAGFWAETLTGAPQQVTLLPDHPRPAVAAHRGARIPLGIDAAAHQALDALASRHGATMFMVLHAALAMTMQRSGCGDDIVIGTALAGRQDDLLQDMVGFFVNTLALRSRIDADRSMADLLDGVRDADLSAFDNQDLPFDQIVDRLVPDRSLAVNPLFQVFLVLQNAAPAALSLPGLSVELIDSGLDAAKFDLTLDLAESRDQAGRAAGIEGVLQYDADLYEPDTARRFAARFRCILHALARLSDQPLRDIPMADQDETALLRDFGKGAPVAGDLAGQDFFSLIQTAAGRNPTAPALDDGQQVVTFTDLIRRVEDCASGLLEHGVRPGSRVGVMRHRSADAIVAMLGIIRAGGVYLPLDPNYPQDRLDWIVSDARPVLILAEPATSGRLPAGDVPVLSDLPAASCALPPLPRLSDPAYVIYTSGSTGRPKGVVLTHAGLAGLVGGQREAFGITPDARVLQFASPSFDAAIAEIIVTLASGATLVLADSGDMAPGAPLADLVRRRRVTHATLPPVVLAAMQPADMPGLTHLITAGEALPPHLAAIWGEGRHLVNAYGPTENTVCATMSIQPFGGLSAPIGRPITGTDIHILDASLQPVPVGVVGELYIAGSGLAQGYLNRPDLTAERFVANPFGPGQRMYRSGDLARWREDGQVEFIGRADQQLKIRGFRIEPGEIEAAIARAGHPQSAVIAREDRPGQKQLVAYVIARDLDRDALRGTLAAELPDYMVPAAFVAMEALPLTPNGKLDRRALPEPEASTGPRRAPRNRTEATLAALFAEVLGTTEIGIDDSFFALGGDSISSIQLVARARKEGITLTARQIFQHPTIAALAPLAGTPAAPARRAADPVGAFPATPIMHWLQDQPGNHDGFHQAMLLRVPAHDPQVFEQALGDMLELHHALRLSTAGGTMTIAPPRSIRARDCLTVLAPDEDPTAAAERALAELSPRKGQMLRAVLAPDPNPDPARPDARLLWLAIHHLAIDGVSWRILLPDLAEAAGARAEGRKPDLDPVPVSWRDWAIALPGAAAARRHELPFWQQMTPDAAWPAGPLDPDQDSSDSQGSLMRELPADITRCLLTRAPQRIGGGVGDVLLAGFAIALAGWQAERGLDPATAAFELEGHGREPLLEGADLSRSIGWFTSQFPLRLSLPDAAVPTDDDALDRLLKSVKDQLARLPGNGVGYGLLRHLDPEGAAALAEQPAAWAGFNYLGRFDAGDAAADAGFWRPAEGAIAAPRPPRPRPLARLIDLNAVTEDRADGPVLVADWSWAARHLDQAAIADLAGRWFDALTRIAALTEARPERVLTTSDVALSGLEQPAIDALAARMPLADILPLSPLQQGFLFHDSYDDESAAYIVQMVFQLDGPLDPGRLRAAMRALLARHPNLAARFELIGERMVQLIPRRPDLPWLTHSLTGPDPEREAERDAILTADRNTRFDLKNEPPIRVTLIRENKNKHKIAITTHHIAIDGWSNPIMLQELMALYDDPQVFDGKPAPQYRDYLAKIMEAGEATSIAAWCDHLAGLDAPTRIAPESDSIPQPELCHRIIAAGDWQRLAAAAQAAGVTPNTLAQQAWAMVLSHLTGQTDVTFGTIVSGRPPEVAGIEEMVGLFINTVPTRIRLCPQETQSALAQRLQREQTALTGHHYVALPRLTQEMRMGELFDTLLVYENYPVSAAIAQEDAPQEALRVSAAGSHGAAVTHYPLGMMIVPPQPGEAAKLTLSYRADLFGAEYAERVQTLFAHALMLLADAPDLPVAGIGLEDAPHAPQGRPRRDPRMITDLFAAQVARSPDATALGSDGGQMSYARLDRDSDRLADRLIRLGVRMGDIVGISLPRGPEVAIAVLGLWKAGAAYLPLDPAYPASRLQHMLGDARPRLIVTDPATRQMLPAGDWSAVMVQEPHLEGADAQALWPRRRLIADSPAFVLYTSGSTGAPKGVIGTHGTVAERLSLPLPTAGDTGARVYIHKTTLNFIDAIHELFLPLLHGDRVEIAPHDDPGDVEGIARVIESRNVSRIVLVPSLLRALLELPDADKRLKSLHLCISSGEALPGELAVRFRNLLPHARLLNIYGTSEMWDASAAEAGRDQEASCAVPIGQALDGVGATILDRFLRPVATGVVGELYVSGHGLAQGYLNRPDLTAARLIASPGGNGQRMYRTGDLVRRRADGGLDYLGRADQQIKIRGFRIEVDEIAALLMKQPGIRQAIAAAVPSPRGGADLIAYVVATDGDTPDPRGLRQVLATHLPRNMVPSAVMVVDRLPLLPNGKVDRTALPRPEVRPSRPARTDLQARLCAAMAEVLSLPEIGIDDDFFELGGHSLLAARLAARLRLLTGRAVSVRAIFEAPTVQQLELRLSQDEERFSDAPVLTFPPVGPYAGPAPEPLFCLHPAGGIGWWYRSLPAQLGRGRTVHALQGPEFCDTGNPATMEEAAAEYLRRIETICPTGPLHLLGWSYGGALAFEIALQAQARGRNIATLALMDAFLLADLPGFDPSANDKSAEQVLADLLAVTGRLSSDFDTDAPDFQRAAEALHGTILGGLDPAMLERFVQASRADVARLGHYRPAGHFDGRLIYFDAVGDRQEPDGSGSELLARHASGLSRHPVACRHDEMGHPQHLATIGRLLSTEYGL</sequence>
<dbReference type="NCBIfam" id="TIGR01733">
    <property type="entry name" value="AA-adenyl-dom"/>
    <property type="match status" value="3"/>
</dbReference>
<dbReference type="SUPFAM" id="SSF47336">
    <property type="entry name" value="ACP-like"/>
    <property type="match status" value="3"/>
</dbReference>
<dbReference type="Pfam" id="PF13193">
    <property type="entry name" value="AMP-binding_C"/>
    <property type="match status" value="3"/>
</dbReference>
<evidence type="ECO:0000313" key="9">
    <source>
        <dbReference type="Proteomes" id="UP000199054"/>
    </source>
</evidence>
<dbReference type="InterPro" id="IPR036736">
    <property type="entry name" value="ACP-like_sf"/>
</dbReference>
<comment type="cofactor">
    <cofactor evidence="1">
        <name>pantetheine 4'-phosphate</name>
        <dbReference type="ChEBI" id="CHEBI:47942"/>
    </cofactor>
</comment>
<dbReference type="Pfam" id="PF00550">
    <property type="entry name" value="PP-binding"/>
    <property type="match status" value="3"/>
</dbReference>
<name>A0A1H8ENX7_9RHOB</name>
<comment type="similarity">
    <text evidence="2">Belongs to the ATP-dependent AMP-binding enzyme family.</text>
</comment>
<evidence type="ECO:0000256" key="5">
    <source>
        <dbReference type="ARBA" id="ARBA00022737"/>
    </source>
</evidence>
<dbReference type="Gene3D" id="3.30.559.10">
    <property type="entry name" value="Chloramphenicol acetyltransferase-like domain"/>
    <property type="match status" value="4"/>
</dbReference>
<dbReference type="GO" id="GO:0044550">
    <property type="term" value="P:secondary metabolite biosynthetic process"/>
    <property type="evidence" value="ECO:0007669"/>
    <property type="project" value="UniProtKB-ARBA"/>
</dbReference>
<dbReference type="SMART" id="SM00823">
    <property type="entry name" value="PKS_PP"/>
    <property type="match status" value="3"/>
</dbReference>
<dbReference type="Gene3D" id="3.40.50.12780">
    <property type="entry name" value="N-terminal domain of ligase-like"/>
    <property type="match status" value="2"/>
</dbReference>
<dbReference type="CDD" id="cd19540">
    <property type="entry name" value="LCL_NRPS-like"/>
    <property type="match status" value="1"/>
</dbReference>
<dbReference type="InterPro" id="IPR001242">
    <property type="entry name" value="Condensation_dom"/>
</dbReference>
<dbReference type="SUPFAM" id="SSF52777">
    <property type="entry name" value="CoA-dependent acyltransferases"/>
    <property type="match status" value="8"/>
</dbReference>
<dbReference type="Pfam" id="PF00501">
    <property type="entry name" value="AMP-binding"/>
    <property type="match status" value="3"/>
</dbReference>
<proteinExistence type="inferred from homology"/>
<keyword evidence="9" id="KW-1185">Reference proteome</keyword>
<dbReference type="STRING" id="34002.SAMN04489859_1002175"/>
<evidence type="ECO:0000256" key="1">
    <source>
        <dbReference type="ARBA" id="ARBA00001957"/>
    </source>
</evidence>
<dbReference type="PANTHER" id="PTHR45527:SF1">
    <property type="entry name" value="FATTY ACID SYNTHASE"/>
    <property type="match status" value="1"/>
</dbReference>
<dbReference type="FunFam" id="3.40.50.12780:FF:000012">
    <property type="entry name" value="Non-ribosomal peptide synthetase"/>
    <property type="match status" value="2"/>
</dbReference>
<keyword evidence="3" id="KW-0596">Phosphopantetheine</keyword>
<dbReference type="NCBIfam" id="NF003417">
    <property type="entry name" value="PRK04813.1"/>
    <property type="match status" value="3"/>
</dbReference>
<dbReference type="PROSITE" id="PS00012">
    <property type="entry name" value="PHOSPHOPANTETHEINE"/>
    <property type="match status" value="3"/>
</dbReference>
<dbReference type="Gene3D" id="3.40.50.1820">
    <property type="entry name" value="alpha/beta hydrolase"/>
    <property type="match status" value="1"/>
</dbReference>
<dbReference type="GO" id="GO:0005829">
    <property type="term" value="C:cytosol"/>
    <property type="evidence" value="ECO:0007669"/>
    <property type="project" value="TreeGrafter"/>
</dbReference>
<organism evidence="8 9">
    <name type="scientific">Paracoccus alcaliphilus</name>
    <dbReference type="NCBI Taxonomy" id="34002"/>
    <lineage>
        <taxon>Bacteria</taxon>
        <taxon>Pseudomonadati</taxon>
        <taxon>Pseudomonadota</taxon>
        <taxon>Alphaproteobacteria</taxon>
        <taxon>Rhodobacterales</taxon>
        <taxon>Paracoccaceae</taxon>
        <taxon>Paracoccus</taxon>
    </lineage>
</organism>
<dbReference type="FunFam" id="3.40.50.980:FF:000001">
    <property type="entry name" value="Non-ribosomal peptide synthetase"/>
    <property type="match status" value="2"/>
</dbReference>
<dbReference type="GO" id="GO:0043041">
    <property type="term" value="P:amino acid activation for nonribosomal peptide biosynthetic process"/>
    <property type="evidence" value="ECO:0007669"/>
    <property type="project" value="TreeGrafter"/>
</dbReference>
<dbReference type="Gene3D" id="2.30.38.10">
    <property type="entry name" value="Luciferase, Domain 3"/>
    <property type="match status" value="1"/>
</dbReference>
<feature type="domain" description="Carrier" evidence="7">
    <location>
        <begin position="2012"/>
        <end position="2086"/>
    </location>
</feature>